<feature type="region of interest" description="Disordered" evidence="1">
    <location>
        <begin position="338"/>
        <end position="358"/>
    </location>
</feature>
<proteinExistence type="predicted"/>
<feature type="region of interest" description="Disordered" evidence="1">
    <location>
        <begin position="152"/>
        <end position="309"/>
    </location>
</feature>
<name>A0AAQ3TAL9_PASNO</name>
<organism evidence="2 3">
    <name type="scientific">Paspalum notatum var. saurae</name>
    <dbReference type="NCBI Taxonomy" id="547442"/>
    <lineage>
        <taxon>Eukaryota</taxon>
        <taxon>Viridiplantae</taxon>
        <taxon>Streptophyta</taxon>
        <taxon>Embryophyta</taxon>
        <taxon>Tracheophyta</taxon>
        <taxon>Spermatophyta</taxon>
        <taxon>Magnoliopsida</taxon>
        <taxon>Liliopsida</taxon>
        <taxon>Poales</taxon>
        <taxon>Poaceae</taxon>
        <taxon>PACMAD clade</taxon>
        <taxon>Panicoideae</taxon>
        <taxon>Andropogonodae</taxon>
        <taxon>Paspaleae</taxon>
        <taxon>Paspalinae</taxon>
        <taxon>Paspalum</taxon>
    </lineage>
</organism>
<protein>
    <submittedName>
        <fullName evidence="2">Uncharacterized protein</fullName>
    </submittedName>
</protein>
<gene>
    <name evidence="2" type="ORF">U9M48_018002</name>
</gene>
<dbReference type="Proteomes" id="UP001341281">
    <property type="component" value="Chromosome 04"/>
</dbReference>
<evidence type="ECO:0000313" key="2">
    <source>
        <dbReference type="EMBL" id="WVZ69169.1"/>
    </source>
</evidence>
<feature type="compositionally biased region" description="Low complexity" evidence="1">
    <location>
        <begin position="254"/>
        <end position="268"/>
    </location>
</feature>
<feature type="compositionally biased region" description="Pro residues" evidence="1">
    <location>
        <begin position="240"/>
        <end position="253"/>
    </location>
</feature>
<accession>A0AAQ3TAL9</accession>
<reference evidence="2 3" key="1">
    <citation type="submission" date="2024-02" db="EMBL/GenBank/DDBJ databases">
        <title>High-quality chromosome-scale genome assembly of Pensacola bahiagrass (Paspalum notatum Flugge var. saurae).</title>
        <authorList>
            <person name="Vega J.M."/>
            <person name="Podio M."/>
            <person name="Orjuela J."/>
            <person name="Siena L.A."/>
            <person name="Pessino S.C."/>
            <person name="Combes M.C."/>
            <person name="Mariac C."/>
            <person name="Albertini E."/>
            <person name="Pupilli F."/>
            <person name="Ortiz J.P.A."/>
            <person name="Leblanc O."/>
        </authorList>
    </citation>
    <scope>NUCLEOTIDE SEQUENCE [LARGE SCALE GENOMIC DNA]</scope>
    <source>
        <strain evidence="2">R1</strain>
        <tissue evidence="2">Leaf</tissue>
    </source>
</reference>
<dbReference type="AlphaFoldDB" id="A0AAQ3TAL9"/>
<feature type="compositionally biased region" description="Basic residues" evidence="1">
    <location>
        <begin position="223"/>
        <end position="237"/>
    </location>
</feature>
<evidence type="ECO:0000256" key="1">
    <source>
        <dbReference type="SAM" id="MobiDB-lite"/>
    </source>
</evidence>
<dbReference type="EMBL" id="CP144748">
    <property type="protein sequence ID" value="WVZ69169.1"/>
    <property type="molecule type" value="Genomic_DNA"/>
</dbReference>
<keyword evidence="3" id="KW-1185">Reference proteome</keyword>
<sequence length="379" mass="39696">MNGHHATLPATNPNLSPAFTRGSWAKCLPLPVAPGQRPGYPTGHPIIPTRTPRPASGILAWLAPAHAPSPAGSPPGLPALPRRPGLPLLAINCCVRRRADAERRIHIRWVADRTTDGPPATKKPILASCAQPCPVLLCGDPFCVRPPPGRAPPLPPSCAAPTRRSQPLPSCAHRRPPHGADTAGAPSLAARAANTRRGRPAGARPRPPACNRPAQPSPGAARRCPRSRARTGGHRTVRTQPPPRPWLPAPPVPGAAGRPAPAPVLLRATGRRHHSPAPTGTCAGVATVRRRHSPAPTPPSATVARHGQPVPAPCPPARTAQPLAGAATARRPAWRVKVGAAEQAARPPSCDAQLQQPQRRWTVDNKSIADADSVIVQRI</sequence>
<evidence type="ECO:0000313" key="3">
    <source>
        <dbReference type="Proteomes" id="UP001341281"/>
    </source>
</evidence>